<dbReference type="EMBL" id="JBFNXQ010000131">
    <property type="protein sequence ID" value="MEX5721476.1"/>
    <property type="molecule type" value="Genomic_DNA"/>
</dbReference>
<protein>
    <submittedName>
        <fullName evidence="7">TetR/AcrR family transcriptional regulator</fullName>
    </submittedName>
</protein>
<gene>
    <name evidence="7" type="ORF">ABQ292_24275</name>
</gene>
<dbReference type="InterPro" id="IPR050109">
    <property type="entry name" value="HTH-type_TetR-like_transc_reg"/>
</dbReference>
<dbReference type="InterPro" id="IPR023772">
    <property type="entry name" value="DNA-bd_HTH_TetR-type_CS"/>
</dbReference>
<dbReference type="PROSITE" id="PS01081">
    <property type="entry name" value="HTH_TETR_1"/>
    <property type="match status" value="1"/>
</dbReference>
<name>A0ABV3XP65_9ACTN</name>
<organism evidence="7 8">
    <name type="scientific">Geodermatophilus maliterrae</name>
    <dbReference type="NCBI Taxonomy" id="3162531"/>
    <lineage>
        <taxon>Bacteria</taxon>
        <taxon>Bacillati</taxon>
        <taxon>Actinomycetota</taxon>
        <taxon>Actinomycetes</taxon>
        <taxon>Geodermatophilales</taxon>
        <taxon>Geodermatophilaceae</taxon>
        <taxon>Geodermatophilus</taxon>
    </lineage>
</organism>
<dbReference type="PROSITE" id="PS50977">
    <property type="entry name" value="HTH_TETR_2"/>
    <property type="match status" value="1"/>
</dbReference>
<dbReference type="InterPro" id="IPR001647">
    <property type="entry name" value="HTH_TetR"/>
</dbReference>
<keyword evidence="2" id="KW-0805">Transcription regulation</keyword>
<evidence type="ECO:0000313" key="8">
    <source>
        <dbReference type="Proteomes" id="UP001560045"/>
    </source>
</evidence>
<dbReference type="PANTHER" id="PTHR30055:SF229">
    <property type="entry name" value="HTH-TYPE TRANSCRIPTIONAL REPRESSOR RV1474C"/>
    <property type="match status" value="1"/>
</dbReference>
<evidence type="ECO:0000256" key="1">
    <source>
        <dbReference type="ARBA" id="ARBA00022491"/>
    </source>
</evidence>
<evidence type="ECO:0000256" key="4">
    <source>
        <dbReference type="ARBA" id="ARBA00023163"/>
    </source>
</evidence>
<keyword evidence="4" id="KW-0804">Transcription</keyword>
<dbReference type="Pfam" id="PF13977">
    <property type="entry name" value="TetR_C_6"/>
    <property type="match status" value="1"/>
</dbReference>
<sequence length="198" mass="21194">MPRVSEDHLAARRRQVLDAALRCFERDGFHATSVRDVVRESGLSAGAVYSYFPSKDALVVAVVEPIIQTVTGVLDGVLADGRRSPTEVVQGVLLGVWPIAVGGGADYTRVAVTAWAEALRDATVHGIATRTYGLVRRRLGERVAHWRDAGHLPPDTDAEALGQVLFSLLVGAVLQNALLRDVDPERYAAAVGLLLPPG</sequence>
<dbReference type="Gene3D" id="1.10.357.10">
    <property type="entry name" value="Tetracycline Repressor, domain 2"/>
    <property type="match status" value="1"/>
</dbReference>
<proteinExistence type="predicted"/>
<evidence type="ECO:0000256" key="3">
    <source>
        <dbReference type="ARBA" id="ARBA00023125"/>
    </source>
</evidence>
<dbReference type="PRINTS" id="PR00455">
    <property type="entry name" value="HTHTETR"/>
</dbReference>
<evidence type="ECO:0000256" key="2">
    <source>
        <dbReference type="ARBA" id="ARBA00023015"/>
    </source>
</evidence>
<dbReference type="PANTHER" id="PTHR30055">
    <property type="entry name" value="HTH-TYPE TRANSCRIPTIONAL REGULATOR RUTR"/>
    <property type="match status" value="1"/>
</dbReference>
<accession>A0ABV3XP65</accession>
<evidence type="ECO:0000256" key="5">
    <source>
        <dbReference type="PROSITE-ProRule" id="PRU00335"/>
    </source>
</evidence>
<dbReference type="SUPFAM" id="SSF46689">
    <property type="entry name" value="Homeodomain-like"/>
    <property type="match status" value="1"/>
</dbReference>
<dbReference type="SUPFAM" id="SSF48498">
    <property type="entry name" value="Tetracyclin repressor-like, C-terminal domain"/>
    <property type="match status" value="1"/>
</dbReference>
<dbReference type="InterPro" id="IPR036271">
    <property type="entry name" value="Tet_transcr_reg_TetR-rel_C_sf"/>
</dbReference>
<keyword evidence="3 5" id="KW-0238">DNA-binding</keyword>
<dbReference type="Pfam" id="PF00440">
    <property type="entry name" value="TetR_N"/>
    <property type="match status" value="1"/>
</dbReference>
<dbReference type="Proteomes" id="UP001560045">
    <property type="component" value="Unassembled WGS sequence"/>
</dbReference>
<comment type="caution">
    <text evidence="7">The sequence shown here is derived from an EMBL/GenBank/DDBJ whole genome shotgun (WGS) entry which is preliminary data.</text>
</comment>
<dbReference type="RefSeq" id="WP_369210277.1">
    <property type="nucleotide sequence ID" value="NZ_JBFNXQ010000131.1"/>
</dbReference>
<keyword evidence="8" id="KW-1185">Reference proteome</keyword>
<feature type="DNA-binding region" description="H-T-H motif" evidence="5">
    <location>
        <begin position="33"/>
        <end position="52"/>
    </location>
</feature>
<dbReference type="InterPro" id="IPR009057">
    <property type="entry name" value="Homeodomain-like_sf"/>
</dbReference>
<feature type="domain" description="HTH tetR-type" evidence="6">
    <location>
        <begin position="10"/>
        <end position="70"/>
    </location>
</feature>
<evidence type="ECO:0000313" key="7">
    <source>
        <dbReference type="EMBL" id="MEX5721476.1"/>
    </source>
</evidence>
<reference evidence="7 8" key="1">
    <citation type="submission" date="2024-06" db="EMBL/GenBank/DDBJ databases">
        <title>Draft genome sequence of Geodermatophilus badlandi, a novel member of the Geodermatophilaceae isolated from badland sedimentary rocks in the Red desert, Wyoming, USA.</title>
        <authorList>
            <person name="Ben Tekaya S."/>
            <person name="Nouioui I."/>
            <person name="Flores G.M."/>
            <person name="Shaal M.N."/>
            <person name="Bredoire F."/>
            <person name="Basile F."/>
            <person name="Van Diepen L."/>
            <person name="Ward N.L."/>
        </authorList>
    </citation>
    <scope>NUCLEOTIDE SEQUENCE [LARGE SCALE GENOMIC DNA]</scope>
    <source>
        <strain evidence="7 8">WL48A</strain>
    </source>
</reference>
<dbReference type="InterPro" id="IPR039538">
    <property type="entry name" value="BetI_C"/>
</dbReference>
<evidence type="ECO:0000259" key="6">
    <source>
        <dbReference type="PROSITE" id="PS50977"/>
    </source>
</evidence>
<keyword evidence="1" id="KW-0678">Repressor</keyword>